<dbReference type="InterPro" id="IPR001905">
    <property type="entry name" value="Ammonium_transpt"/>
</dbReference>
<dbReference type="GO" id="GO:0008519">
    <property type="term" value="F:ammonium channel activity"/>
    <property type="evidence" value="ECO:0007669"/>
    <property type="project" value="InterPro"/>
</dbReference>
<keyword evidence="6" id="KW-0472">Membrane</keyword>
<keyword evidence="3" id="KW-0813">Transport</keyword>
<dbReference type="InterPro" id="IPR018047">
    <property type="entry name" value="Ammonium_transpt_CS"/>
</dbReference>
<keyword evidence="4" id="KW-0812">Transmembrane</keyword>
<dbReference type="Gene3D" id="1.10.3430.10">
    <property type="entry name" value="Ammonium transporter AmtB like domains"/>
    <property type="match status" value="1"/>
</dbReference>
<keyword evidence="7" id="KW-0924">Ammonia transport</keyword>
<dbReference type="EMBL" id="LT615271">
    <property type="protein sequence ID" value="SCO73192.1"/>
    <property type="molecule type" value="mRNA"/>
</dbReference>
<dbReference type="GO" id="GO:0005886">
    <property type="term" value="C:plasma membrane"/>
    <property type="evidence" value="ECO:0007669"/>
    <property type="project" value="TreeGrafter"/>
</dbReference>
<evidence type="ECO:0000256" key="4">
    <source>
        <dbReference type="ARBA" id="ARBA00022692"/>
    </source>
</evidence>
<feature type="domain" description="Ammonium transporter AmtB-like" evidence="8">
    <location>
        <begin position="2"/>
        <end position="44"/>
    </location>
</feature>
<sequence length="57" mass="5942">MGGLDFAGGTPVHIASGAAALAYCIIVGKRHGHGTDELNHITLQMLFLELLYFGSVG</sequence>
<evidence type="ECO:0000256" key="5">
    <source>
        <dbReference type="ARBA" id="ARBA00022989"/>
    </source>
</evidence>
<dbReference type="PANTHER" id="PTHR43029">
    <property type="entry name" value="AMMONIUM TRANSPORTER MEP2"/>
    <property type="match status" value="1"/>
</dbReference>
<reference evidence="9" key="1">
    <citation type="submission" date="2016-07" db="EMBL/GenBank/DDBJ databases">
        <title>Ammonium transporter genes expressed in extraradical mycorrhizal mycelium produced in an in vivo experimental system.</title>
        <authorList>
            <person name="Pepe A."/>
            <person name="Sbrana C."/>
            <person name="Ferrol N."/>
            <person name="Giovannetti M."/>
        </authorList>
    </citation>
    <scope>NUCLEOTIDE SEQUENCE</scope>
    <source>
        <strain evidence="9">IMA3</strain>
    </source>
</reference>
<dbReference type="InterPro" id="IPR024041">
    <property type="entry name" value="NH4_transpt_AmtB-like_dom"/>
</dbReference>
<evidence type="ECO:0000256" key="2">
    <source>
        <dbReference type="ARBA" id="ARBA00005887"/>
    </source>
</evidence>
<name>A0A1M4NES1_9GLOM</name>
<evidence type="ECO:0000256" key="3">
    <source>
        <dbReference type="ARBA" id="ARBA00022448"/>
    </source>
</evidence>
<evidence type="ECO:0000313" key="9">
    <source>
        <dbReference type="EMBL" id="SCO73192.1"/>
    </source>
</evidence>
<evidence type="ECO:0000259" key="8">
    <source>
        <dbReference type="Pfam" id="PF00909"/>
    </source>
</evidence>
<accession>A0A1M4NES1</accession>
<dbReference type="Pfam" id="PF00909">
    <property type="entry name" value="Ammonium_transp"/>
    <property type="match status" value="1"/>
</dbReference>
<protein>
    <submittedName>
        <fullName evidence="9">Ammonium transporter</fullName>
    </submittedName>
</protein>
<dbReference type="SUPFAM" id="SSF111352">
    <property type="entry name" value="Ammonium transporter"/>
    <property type="match status" value="1"/>
</dbReference>
<comment type="subcellular location">
    <subcellularLocation>
        <location evidence="1">Membrane</location>
        <topology evidence="1">Multi-pass membrane protein</topology>
    </subcellularLocation>
</comment>
<organism evidence="9">
    <name type="scientific">Funneliformis coronatus</name>
    <dbReference type="NCBI Taxonomy" id="1117309"/>
    <lineage>
        <taxon>Eukaryota</taxon>
        <taxon>Fungi</taxon>
        <taxon>Fungi incertae sedis</taxon>
        <taxon>Mucoromycota</taxon>
        <taxon>Glomeromycotina</taxon>
        <taxon>Glomeromycetes</taxon>
        <taxon>Glomerales</taxon>
        <taxon>Glomeraceae</taxon>
        <taxon>Funneliformis</taxon>
    </lineage>
</organism>
<dbReference type="AlphaFoldDB" id="A0A1M4NES1"/>
<evidence type="ECO:0000256" key="6">
    <source>
        <dbReference type="ARBA" id="ARBA00023136"/>
    </source>
</evidence>
<dbReference type="SMR" id="A0A1M4NES1"/>
<evidence type="ECO:0000256" key="7">
    <source>
        <dbReference type="ARBA" id="ARBA00023177"/>
    </source>
</evidence>
<comment type="similarity">
    <text evidence="2">Belongs to the ammonia transporter channel (TC 1.A.11.2) family.</text>
</comment>
<proteinExistence type="evidence at transcript level"/>
<dbReference type="InterPro" id="IPR029020">
    <property type="entry name" value="Ammonium/urea_transptr"/>
</dbReference>
<dbReference type="PROSITE" id="PS01219">
    <property type="entry name" value="AMMONIUM_TRANSP"/>
    <property type="match status" value="1"/>
</dbReference>
<keyword evidence="5" id="KW-1133">Transmembrane helix</keyword>
<dbReference type="PANTHER" id="PTHR43029:SF10">
    <property type="entry name" value="AMMONIUM TRANSPORTER MEP2"/>
    <property type="match status" value="1"/>
</dbReference>
<gene>
    <name evidence="9" type="primary">AMT</name>
</gene>
<evidence type="ECO:0000256" key="1">
    <source>
        <dbReference type="ARBA" id="ARBA00004141"/>
    </source>
</evidence>